<gene>
    <name evidence="1" type="ORF">J2TS6_34700</name>
</gene>
<dbReference type="RefSeq" id="WP_160039000.1">
    <property type="nucleotide sequence ID" value="NZ_BORQ01000004.1"/>
</dbReference>
<evidence type="ECO:0008006" key="3">
    <source>
        <dbReference type="Google" id="ProtNLM"/>
    </source>
</evidence>
<dbReference type="AlphaFoldDB" id="A0A919XGS1"/>
<protein>
    <recommendedName>
        <fullName evidence="3">YmaF family protein</fullName>
    </recommendedName>
</protein>
<accession>A0A919XGS1</accession>
<reference evidence="1" key="1">
    <citation type="submission" date="2021-03" db="EMBL/GenBank/DDBJ databases">
        <title>Antimicrobial resistance genes in bacteria isolated from Japanese honey, and their potential for conferring macrolide and lincosamide resistance in the American foulbrood pathogen Paenibacillus larvae.</title>
        <authorList>
            <person name="Okamoto M."/>
            <person name="Kumagai M."/>
            <person name="Kanamori H."/>
            <person name="Takamatsu D."/>
        </authorList>
    </citation>
    <scope>NUCLEOTIDE SEQUENCE</scope>
    <source>
        <strain evidence="1">J2TS6</strain>
    </source>
</reference>
<organism evidence="1 2">
    <name type="scientific">Paenibacillus albilobatus</name>
    <dbReference type="NCBI Taxonomy" id="2716884"/>
    <lineage>
        <taxon>Bacteria</taxon>
        <taxon>Bacillati</taxon>
        <taxon>Bacillota</taxon>
        <taxon>Bacilli</taxon>
        <taxon>Bacillales</taxon>
        <taxon>Paenibacillaceae</taxon>
        <taxon>Paenibacillus</taxon>
    </lineage>
</organism>
<evidence type="ECO:0000313" key="2">
    <source>
        <dbReference type="Proteomes" id="UP000679779"/>
    </source>
</evidence>
<evidence type="ECO:0000313" key="1">
    <source>
        <dbReference type="EMBL" id="GIO32329.1"/>
    </source>
</evidence>
<dbReference type="Proteomes" id="UP000679779">
    <property type="component" value="Unassembled WGS sequence"/>
</dbReference>
<proteinExistence type="predicted"/>
<dbReference type="EMBL" id="BORQ01000004">
    <property type="protein sequence ID" value="GIO32329.1"/>
    <property type="molecule type" value="Genomic_DNA"/>
</dbReference>
<comment type="caution">
    <text evidence="1">The sequence shown here is derived from an EMBL/GenBank/DDBJ whole genome shotgun (WGS) entry which is preliminary data.</text>
</comment>
<keyword evidence="2" id="KW-1185">Reference proteome</keyword>
<dbReference type="Pfam" id="PF12788">
    <property type="entry name" value="YmaF"/>
    <property type="match status" value="1"/>
</dbReference>
<dbReference type="InterPro" id="IPR024307">
    <property type="entry name" value="YmaF"/>
</dbReference>
<sequence length="130" mass="14410">MEIPITGFMIHSNDPGSEHDHSLFITSWDGRPVKMHVHPFSGQTSVDVGHFHRYAGKTEPAPSGVPHVHNYYVETTVDDQHAHLIKGTTGPAIPLPNGGHYHYFEGFTTVNGRIPHSHRYSGNTGNEEGY</sequence>
<name>A0A919XGS1_9BACL</name>